<comment type="caution">
    <text evidence="1">The sequence shown here is derived from an EMBL/GenBank/DDBJ whole genome shotgun (WGS) entry which is preliminary data.</text>
</comment>
<organism evidence="1 2">
    <name type="scientific">Micromonospora sonneratiae</name>
    <dbReference type="NCBI Taxonomy" id="1184706"/>
    <lineage>
        <taxon>Bacteria</taxon>
        <taxon>Bacillati</taxon>
        <taxon>Actinomycetota</taxon>
        <taxon>Actinomycetes</taxon>
        <taxon>Micromonosporales</taxon>
        <taxon>Micromonosporaceae</taxon>
        <taxon>Micromonospora</taxon>
    </lineage>
</organism>
<gene>
    <name evidence="1" type="ORF">ACFQ4H_10230</name>
</gene>
<protein>
    <recommendedName>
        <fullName evidence="3">Tellurite resistance protein TerB</fullName>
    </recommendedName>
</protein>
<keyword evidence="2" id="KW-1185">Reference proteome</keyword>
<reference evidence="2" key="1">
    <citation type="journal article" date="2019" name="Int. J. Syst. Evol. Microbiol.">
        <title>The Global Catalogue of Microorganisms (GCM) 10K type strain sequencing project: providing services to taxonomists for standard genome sequencing and annotation.</title>
        <authorList>
            <consortium name="The Broad Institute Genomics Platform"/>
            <consortium name="The Broad Institute Genome Sequencing Center for Infectious Disease"/>
            <person name="Wu L."/>
            <person name="Ma J."/>
        </authorList>
    </citation>
    <scope>NUCLEOTIDE SEQUENCE [LARGE SCALE GENOMIC DNA]</scope>
    <source>
        <strain evidence="2">JCM 31037</strain>
    </source>
</reference>
<evidence type="ECO:0008006" key="3">
    <source>
        <dbReference type="Google" id="ProtNLM"/>
    </source>
</evidence>
<name>A0ABW3YDU5_9ACTN</name>
<sequence>MTVDQQLTDEERQVVKTAAFGAVFLVSNADPGLLDMIKESFAASGVFASASGLVREVLTAGGVPRLTTESPADIEFEVLPALRNAVEILRAKAPAEVDNYRTTVIEAVDQVGRAANGINEVEATMVAKVRTALGLPA</sequence>
<accession>A0ABW3YDU5</accession>
<proteinExistence type="predicted"/>
<dbReference type="RefSeq" id="WP_377569555.1">
    <property type="nucleotide sequence ID" value="NZ_JBHTMP010000012.1"/>
</dbReference>
<dbReference type="EMBL" id="JBHTMP010000012">
    <property type="protein sequence ID" value="MFD1321464.1"/>
    <property type="molecule type" value="Genomic_DNA"/>
</dbReference>
<dbReference type="Proteomes" id="UP001597260">
    <property type="component" value="Unassembled WGS sequence"/>
</dbReference>
<evidence type="ECO:0000313" key="1">
    <source>
        <dbReference type="EMBL" id="MFD1321464.1"/>
    </source>
</evidence>
<evidence type="ECO:0000313" key="2">
    <source>
        <dbReference type="Proteomes" id="UP001597260"/>
    </source>
</evidence>